<evidence type="ECO:0000259" key="1">
    <source>
        <dbReference type="Pfam" id="PF20680"/>
    </source>
</evidence>
<comment type="caution">
    <text evidence="2">The sequence shown here is derived from an EMBL/GenBank/DDBJ whole genome shotgun (WGS) entry which is preliminary data.</text>
</comment>
<organism evidence="2 3">
    <name type="scientific">Actinomadura miaoliensis</name>
    <dbReference type="NCBI Taxonomy" id="430685"/>
    <lineage>
        <taxon>Bacteria</taxon>
        <taxon>Bacillati</taxon>
        <taxon>Actinomycetota</taxon>
        <taxon>Actinomycetes</taxon>
        <taxon>Streptosporangiales</taxon>
        <taxon>Thermomonosporaceae</taxon>
        <taxon>Actinomadura</taxon>
    </lineage>
</organism>
<dbReference type="EMBL" id="BAAAZG010000006">
    <property type="protein sequence ID" value="GAA4063542.1"/>
    <property type="molecule type" value="Genomic_DNA"/>
</dbReference>
<name>A0ABP7VBC3_9ACTN</name>
<dbReference type="RefSeq" id="WP_344943114.1">
    <property type="nucleotide sequence ID" value="NZ_BAAAZG010000006.1"/>
</dbReference>
<keyword evidence="3" id="KW-1185">Reference proteome</keyword>
<sequence length="177" mass="19310">MSAAATELLLARGADEIRHPGGTLFEHLRRVHATLDAWGARPELRLAGLCHAFYGTDGFAVPLGGIDRRPELAEVIGDEAERLVHLYARCDRARTYPGLGEPGGLFVDRFSGTPLVLSPGERRDFAELTVANELDVLRYAGGEADPSQFAPLLELFTSWGPLLSAPARRAVHRARRT</sequence>
<dbReference type="Proteomes" id="UP001500683">
    <property type="component" value="Unassembled WGS sequence"/>
</dbReference>
<evidence type="ECO:0000313" key="3">
    <source>
        <dbReference type="Proteomes" id="UP001500683"/>
    </source>
</evidence>
<reference evidence="3" key="1">
    <citation type="journal article" date="2019" name="Int. J. Syst. Evol. Microbiol.">
        <title>The Global Catalogue of Microorganisms (GCM) 10K type strain sequencing project: providing services to taxonomists for standard genome sequencing and annotation.</title>
        <authorList>
            <consortium name="The Broad Institute Genomics Platform"/>
            <consortium name="The Broad Institute Genome Sequencing Center for Infectious Disease"/>
            <person name="Wu L."/>
            <person name="Ma J."/>
        </authorList>
    </citation>
    <scope>NUCLEOTIDE SEQUENCE [LARGE SCALE GENOMIC DNA]</scope>
    <source>
        <strain evidence="3">JCM 16702</strain>
    </source>
</reference>
<gene>
    <name evidence="2" type="ORF">GCM10022214_16310</name>
</gene>
<dbReference type="Pfam" id="PF20680">
    <property type="entry name" value="DUF6817"/>
    <property type="match status" value="1"/>
</dbReference>
<evidence type="ECO:0000313" key="2">
    <source>
        <dbReference type="EMBL" id="GAA4063542.1"/>
    </source>
</evidence>
<feature type="domain" description="DUF6817" evidence="1">
    <location>
        <begin position="9"/>
        <end position="92"/>
    </location>
</feature>
<protein>
    <recommendedName>
        <fullName evidence="1">DUF6817 domain-containing protein</fullName>
    </recommendedName>
</protein>
<dbReference type="InterPro" id="IPR049202">
    <property type="entry name" value="DUF6817"/>
</dbReference>
<proteinExistence type="predicted"/>
<accession>A0ABP7VBC3</accession>